<reference evidence="14 15" key="1">
    <citation type="submission" date="2016-03" db="EMBL/GenBank/DDBJ databases">
        <title>Mechanisms controlling the formation of the plant cell surface in tip-growing cells are functionally conserved among land plants.</title>
        <authorList>
            <person name="Honkanen S."/>
            <person name="Jones V.A."/>
            <person name="Morieri G."/>
            <person name="Champion C."/>
            <person name="Hetherington A.J."/>
            <person name="Kelly S."/>
            <person name="Saint-Marcoux D."/>
            <person name="Proust H."/>
            <person name="Prescott H."/>
            <person name="Dolan L."/>
        </authorList>
    </citation>
    <scope>NUCLEOTIDE SEQUENCE [LARGE SCALE GENOMIC DNA]</scope>
    <source>
        <strain evidence="15">cv. Tak-1 and cv. Tak-2</strain>
        <tissue evidence="14">Whole gametophyte</tissue>
    </source>
</reference>
<dbReference type="InterPro" id="IPR033126">
    <property type="entry name" value="Glyco_hydro_9_Asp/Glu_AS"/>
</dbReference>
<keyword evidence="6 8" id="KW-0326">Glycosidase</keyword>
<dbReference type="EMBL" id="LVLJ01001899">
    <property type="protein sequence ID" value="OAE27455.1"/>
    <property type="molecule type" value="Genomic_DNA"/>
</dbReference>
<comment type="similarity">
    <text evidence="2 8 10">Belongs to the glycosyl hydrolase 9 (cellulase E) family.</text>
</comment>
<evidence type="ECO:0000313" key="16">
    <source>
        <dbReference type="Proteomes" id="UP001162541"/>
    </source>
</evidence>
<keyword evidence="5 8" id="KW-0119">Carbohydrate metabolism</keyword>
<evidence type="ECO:0000256" key="2">
    <source>
        <dbReference type="ARBA" id="ARBA00007072"/>
    </source>
</evidence>
<reference evidence="16" key="3">
    <citation type="journal article" date="2020" name="Curr. Biol.">
        <title>Chromatin organization in early land plants reveals an ancestral association between H3K27me3, transposons, and constitutive heterochromatin.</title>
        <authorList>
            <person name="Montgomery S.A."/>
            <person name="Tanizawa Y."/>
            <person name="Galik B."/>
            <person name="Wang N."/>
            <person name="Ito T."/>
            <person name="Mochizuki T."/>
            <person name="Akimcheva S."/>
            <person name="Bowman J.L."/>
            <person name="Cognat V."/>
            <person name="Marechal-Drouard L."/>
            <person name="Ekker H."/>
            <person name="Hong S.F."/>
            <person name="Kohchi T."/>
            <person name="Lin S.S."/>
            <person name="Liu L.D."/>
            <person name="Nakamura Y."/>
            <person name="Valeeva L.R."/>
            <person name="Shakirov E.V."/>
            <person name="Shippen D.E."/>
            <person name="Wei W.L."/>
            <person name="Yagura M."/>
            <person name="Yamaoka S."/>
            <person name="Yamato K.T."/>
            <person name="Liu C."/>
            <person name="Berger F."/>
        </authorList>
    </citation>
    <scope>NUCLEOTIDE SEQUENCE [LARGE SCALE GENOMIC DNA]</scope>
    <source>
        <strain evidence="16">Tak-1</strain>
    </source>
</reference>
<evidence type="ECO:0000256" key="3">
    <source>
        <dbReference type="ARBA" id="ARBA00022801"/>
    </source>
</evidence>
<reference evidence="13" key="2">
    <citation type="journal article" date="2019" name="Curr. Biol.">
        <title>Chromatin organization in early land plants reveals an ancestral association between H3K27me3, transposons, and constitutive heterochromatin.</title>
        <authorList>
            <person name="Montgomery S.A."/>
            <person name="Tanizawa Y."/>
            <person name="Galik B."/>
            <person name="Wang N."/>
            <person name="Ito T."/>
            <person name="Mochizuki T."/>
            <person name="Akimcheva S."/>
            <person name="Bowman J."/>
            <person name="Cognat V."/>
            <person name="Drouard L."/>
            <person name="Ekker H."/>
            <person name="Houng S."/>
            <person name="Kohchi T."/>
            <person name="Lin S."/>
            <person name="Liu L.D."/>
            <person name="Nakamura Y."/>
            <person name="Valeeva L.R."/>
            <person name="Shakirov E.V."/>
            <person name="Shippen D.E."/>
            <person name="Wei W."/>
            <person name="Yagura M."/>
            <person name="Yamaoka S."/>
            <person name="Yamato K.T."/>
            <person name="Liu C."/>
            <person name="Berger F."/>
        </authorList>
    </citation>
    <scope>NUCLEOTIDE SEQUENCE [LARGE SCALE GENOMIC DNA]</scope>
    <source>
        <strain evidence="13">Tak-1</strain>
    </source>
</reference>
<dbReference type="InterPro" id="IPR012341">
    <property type="entry name" value="6hp_glycosidase-like_sf"/>
</dbReference>
<evidence type="ECO:0000256" key="9">
    <source>
        <dbReference type="PROSITE-ProRule" id="PRU10060"/>
    </source>
</evidence>
<dbReference type="AlphaFoldDB" id="A0A176W4R4"/>
<dbReference type="SUPFAM" id="SSF48208">
    <property type="entry name" value="Six-hairpin glycosidases"/>
    <property type="match status" value="1"/>
</dbReference>
<gene>
    <name evidence="14" type="ORF">AXG93_3911s1370</name>
    <name evidence="13" type="ORF">Mp_1g24780</name>
</gene>
<dbReference type="InterPro" id="IPR008928">
    <property type="entry name" value="6-hairpin_glycosidase_sf"/>
</dbReference>
<dbReference type="GO" id="GO:0008810">
    <property type="term" value="F:cellulase activity"/>
    <property type="evidence" value="ECO:0007669"/>
    <property type="project" value="UniProtKB-EC"/>
</dbReference>
<evidence type="ECO:0000256" key="8">
    <source>
        <dbReference type="PROSITE-ProRule" id="PRU10059"/>
    </source>
</evidence>
<dbReference type="GO" id="GO:0030245">
    <property type="term" value="P:cellulose catabolic process"/>
    <property type="evidence" value="ECO:0007669"/>
    <property type="project" value="UniProtKB-KW"/>
</dbReference>
<evidence type="ECO:0000256" key="1">
    <source>
        <dbReference type="ARBA" id="ARBA00000966"/>
    </source>
</evidence>
<evidence type="ECO:0000256" key="6">
    <source>
        <dbReference type="ARBA" id="ARBA00023295"/>
    </source>
</evidence>
<keyword evidence="4 10" id="KW-0136">Cellulose degradation</keyword>
<dbReference type="InterPro" id="IPR018221">
    <property type="entry name" value="Glyco_hydro_9_His_AS"/>
</dbReference>
<dbReference type="PROSITE" id="PS00698">
    <property type="entry name" value="GH9_3"/>
    <property type="match status" value="1"/>
</dbReference>
<comment type="catalytic activity">
    <reaction evidence="1 10">
        <text>Endohydrolysis of (1-&gt;4)-beta-D-glucosidic linkages in cellulose, lichenin and cereal beta-D-glucans.</text>
        <dbReference type="EC" id="3.2.1.4"/>
    </reaction>
</comment>
<dbReference type="Gene3D" id="1.50.10.10">
    <property type="match status" value="1"/>
</dbReference>
<keyword evidence="7 8" id="KW-0624">Polysaccharide degradation</keyword>
<evidence type="ECO:0000256" key="4">
    <source>
        <dbReference type="ARBA" id="ARBA00023001"/>
    </source>
</evidence>
<keyword evidence="11" id="KW-0472">Membrane</keyword>
<keyword evidence="15" id="KW-1185">Reference proteome</keyword>
<evidence type="ECO:0000313" key="15">
    <source>
        <dbReference type="Proteomes" id="UP000077202"/>
    </source>
</evidence>
<accession>A0A176W4R4</accession>
<evidence type="ECO:0000259" key="12">
    <source>
        <dbReference type="Pfam" id="PF00759"/>
    </source>
</evidence>
<dbReference type="EMBL" id="AP019866">
    <property type="protein sequence ID" value="BBM99915.1"/>
    <property type="molecule type" value="Genomic_DNA"/>
</dbReference>
<dbReference type="EC" id="3.2.1.4" evidence="10"/>
<evidence type="ECO:0000256" key="5">
    <source>
        <dbReference type="ARBA" id="ARBA00023277"/>
    </source>
</evidence>
<dbReference type="InterPro" id="IPR001701">
    <property type="entry name" value="Glyco_hydro_9"/>
</dbReference>
<dbReference type="PANTHER" id="PTHR22298">
    <property type="entry name" value="ENDO-1,4-BETA-GLUCANASE"/>
    <property type="match status" value="1"/>
</dbReference>
<evidence type="ECO:0000313" key="14">
    <source>
        <dbReference type="EMBL" id="OAE27455.1"/>
    </source>
</evidence>
<evidence type="ECO:0000313" key="13">
    <source>
        <dbReference type="EMBL" id="BBM99915.1"/>
    </source>
</evidence>
<keyword evidence="11" id="KW-1133">Transmembrane helix</keyword>
<feature type="domain" description="Glycoside hydrolase family 9" evidence="12">
    <location>
        <begin position="104"/>
        <end position="583"/>
    </location>
</feature>
<feature type="active site" evidence="9">
    <location>
        <position position="561"/>
    </location>
</feature>
<feature type="active site" evidence="8">
    <location>
        <position position="513"/>
    </location>
</feature>
<keyword evidence="11" id="KW-0812">Transmembrane</keyword>
<dbReference type="FunFam" id="1.50.10.10:FF:000020">
    <property type="entry name" value="Endoglucanase"/>
    <property type="match status" value="1"/>
</dbReference>
<keyword evidence="3 8" id="KW-0378">Hydrolase</keyword>
<evidence type="ECO:0000256" key="11">
    <source>
        <dbReference type="SAM" id="Phobius"/>
    </source>
</evidence>
<name>A0A176W4R4_MARPO</name>
<organism evidence="14 15">
    <name type="scientific">Marchantia polymorpha subsp. ruderalis</name>
    <dbReference type="NCBI Taxonomy" id="1480154"/>
    <lineage>
        <taxon>Eukaryota</taxon>
        <taxon>Viridiplantae</taxon>
        <taxon>Streptophyta</taxon>
        <taxon>Embryophyta</taxon>
        <taxon>Marchantiophyta</taxon>
        <taxon>Marchantiopsida</taxon>
        <taxon>Marchantiidae</taxon>
        <taxon>Marchantiales</taxon>
        <taxon>Marchantiaceae</taxon>
        <taxon>Marchantia</taxon>
    </lineage>
</organism>
<protein>
    <recommendedName>
        <fullName evidence="10">Endoglucanase</fullName>
        <ecNumber evidence="10">3.2.1.4</ecNumber>
    </recommendedName>
</protein>
<evidence type="ECO:0000256" key="10">
    <source>
        <dbReference type="RuleBase" id="RU361166"/>
    </source>
</evidence>
<dbReference type="PROSITE" id="PS00592">
    <property type="entry name" value="GH9_2"/>
    <property type="match status" value="1"/>
</dbReference>
<dbReference type="Proteomes" id="UP001162541">
    <property type="component" value="Chromosome 1"/>
</dbReference>
<sequence length="620" mass="69072">MYNKWGGSVVQVDGTVSDDDIRSNADMDRASVKSLEETQQSWLLGAGEPKKKKGIDLGCMIISRRACCVLVCLFVFCGFVAGLTVLLVKTLPKKDNHGPVADNYTQALHLALRFFNAQKSGKLPKSNNISWRGDSGLKDGQGQIIGPGQKRDLSGGYYDAGDNIKFTYPTAYTLTVLSWSVIEYRAKYQAIKEYDHVRELIKWGTDYLFKTFNYTVNTTDVEYIFAQVGTGGSNGTAQQPNDHYCWERPETMDYPRPAYAVDRGSDLGAEMAAAMAAASIVFRDDQAYSEKLVAASRNLLKFAEDNGKRGRYVKSLPDQAALYNTSAYYDDFLWAGSWVYFATGNWTYLTRVTNAELARNAGADGGGPFYGVFSWDSKLLGAQLLMTRLRLMHTPPYPYEDLLKQYNNQTNYVMCSYLPMYKKFKRTPGGLTLFNNGKPAPLQYTANAAFLAALYADYMTTADIPGWPCDTRWIESEALRNFSRSQIDYILGNNPARMSYVVGFGTRYPTQVHHRAASIPLDKNKYTCKGGYKFRDSKSPNKYVINGAMVGGPNKNDKFYDLRNNYTYTEPTISGNAGLVGALVALSEAIPDSGVDRNSLFTNLPPMYIPSPPPPAPYFP</sequence>
<feature type="active site" evidence="9">
    <location>
        <position position="570"/>
    </location>
</feature>
<feature type="transmembrane region" description="Helical" evidence="11">
    <location>
        <begin position="67"/>
        <end position="88"/>
    </location>
</feature>
<proteinExistence type="inferred from homology"/>
<dbReference type="Pfam" id="PF00759">
    <property type="entry name" value="Glyco_hydro_9"/>
    <property type="match status" value="1"/>
</dbReference>
<evidence type="ECO:0000256" key="7">
    <source>
        <dbReference type="ARBA" id="ARBA00023326"/>
    </source>
</evidence>
<dbReference type="Proteomes" id="UP000077202">
    <property type="component" value="Unassembled WGS sequence"/>
</dbReference>